<dbReference type="Proteomes" id="UP001500740">
    <property type="component" value="Unassembled WGS sequence"/>
</dbReference>
<dbReference type="EMBL" id="BAAACZ010000005">
    <property type="protein sequence ID" value="GAA0453573.1"/>
    <property type="molecule type" value="Genomic_DNA"/>
</dbReference>
<name>A0ABN0ZN99_9BACI</name>
<reference evidence="1 2" key="1">
    <citation type="journal article" date="2019" name="Int. J. Syst. Evol. Microbiol.">
        <title>The Global Catalogue of Microorganisms (GCM) 10K type strain sequencing project: providing services to taxonomists for standard genome sequencing and annotation.</title>
        <authorList>
            <consortium name="The Broad Institute Genomics Platform"/>
            <consortium name="The Broad Institute Genome Sequencing Center for Infectious Disease"/>
            <person name="Wu L."/>
            <person name="Ma J."/>
        </authorList>
    </citation>
    <scope>NUCLEOTIDE SEQUENCE [LARGE SCALE GENOMIC DNA]</scope>
    <source>
        <strain evidence="1 2">JCM 14193</strain>
    </source>
</reference>
<accession>A0ABN0ZN99</accession>
<evidence type="ECO:0000313" key="1">
    <source>
        <dbReference type="EMBL" id="GAA0453573.1"/>
    </source>
</evidence>
<protein>
    <submittedName>
        <fullName evidence="1">Uncharacterized protein</fullName>
    </submittedName>
</protein>
<sequence>MFILLLKRIDCIKWSAIMFIVNLEGAIYSGGKWLMIKRSEKEEQVSKLPLLKIF</sequence>
<evidence type="ECO:0000313" key="2">
    <source>
        <dbReference type="Proteomes" id="UP001500740"/>
    </source>
</evidence>
<gene>
    <name evidence="1" type="ORF">GCM10008935_05420</name>
</gene>
<keyword evidence="2" id="KW-1185">Reference proteome</keyword>
<comment type="caution">
    <text evidence="1">The sequence shown here is derived from an EMBL/GenBank/DDBJ whole genome shotgun (WGS) entry which is preliminary data.</text>
</comment>
<organism evidence="1 2">
    <name type="scientific">Alkalibacillus silvisoli</name>
    <dbReference type="NCBI Taxonomy" id="392823"/>
    <lineage>
        <taxon>Bacteria</taxon>
        <taxon>Bacillati</taxon>
        <taxon>Bacillota</taxon>
        <taxon>Bacilli</taxon>
        <taxon>Bacillales</taxon>
        <taxon>Bacillaceae</taxon>
        <taxon>Alkalibacillus</taxon>
    </lineage>
</organism>
<proteinExistence type="predicted"/>